<sequence length="259" mass="28354">MEKKNSNCPLLACDKMFKAIASSSPFRRRISHYPRDPVSANHAPNSSSPPTSIPVAFIHDPPHHPKPVEGAQRHKPPKNIEATEAAAPVKFRYPGLPTYAPVQKNGKVSNNIAPKMEPLVKTKPNMIEPGNTAISGHGRVVKVASRIEPEPPVVPQKNKIGTEKIPHDNRIESNKSGANADERFTNYINRAKIKIRTTSANFGEGFKSRTTSNVGDGKIAVPGREDNSKDNFSDYINRAKLKMMRTVSSFGGGKSDSMK</sequence>
<accession>A0AAD9ZVW2</accession>
<proteinExistence type="predicted"/>
<name>A0AAD9ZVW2_9ROSI</name>
<reference evidence="2" key="1">
    <citation type="journal article" date="2023" name="Plant J.">
        <title>Genome sequences and population genomics provide insights into the demographic history, inbreeding, and mutation load of two 'living fossil' tree species of Dipteronia.</title>
        <authorList>
            <person name="Feng Y."/>
            <person name="Comes H.P."/>
            <person name="Chen J."/>
            <person name="Zhu S."/>
            <person name="Lu R."/>
            <person name="Zhang X."/>
            <person name="Li P."/>
            <person name="Qiu J."/>
            <person name="Olsen K.M."/>
            <person name="Qiu Y."/>
        </authorList>
    </citation>
    <scope>NUCLEOTIDE SEQUENCE</scope>
    <source>
        <strain evidence="2">NBL</strain>
    </source>
</reference>
<dbReference type="EMBL" id="JANJYJ010000008">
    <property type="protein sequence ID" value="KAK3193902.1"/>
    <property type="molecule type" value="Genomic_DNA"/>
</dbReference>
<dbReference type="PANTHER" id="PTHR36746">
    <property type="entry name" value="BNAC04G51760D PROTEIN"/>
    <property type="match status" value="1"/>
</dbReference>
<evidence type="ECO:0000313" key="2">
    <source>
        <dbReference type="EMBL" id="KAK3193902.1"/>
    </source>
</evidence>
<dbReference type="AlphaFoldDB" id="A0AAD9ZVW2"/>
<evidence type="ECO:0000313" key="3">
    <source>
        <dbReference type="Proteomes" id="UP001281410"/>
    </source>
</evidence>
<dbReference type="PANTHER" id="PTHR36746:SF3">
    <property type="entry name" value="DUF4005 DOMAIN-CONTAINING PROTEIN"/>
    <property type="match status" value="1"/>
</dbReference>
<comment type="caution">
    <text evidence="2">The sequence shown here is derived from an EMBL/GenBank/DDBJ whole genome shotgun (WGS) entry which is preliminary data.</text>
</comment>
<feature type="region of interest" description="Disordered" evidence="1">
    <location>
        <begin position="24"/>
        <end position="76"/>
    </location>
</feature>
<organism evidence="2 3">
    <name type="scientific">Dipteronia sinensis</name>
    <dbReference type="NCBI Taxonomy" id="43782"/>
    <lineage>
        <taxon>Eukaryota</taxon>
        <taxon>Viridiplantae</taxon>
        <taxon>Streptophyta</taxon>
        <taxon>Embryophyta</taxon>
        <taxon>Tracheophyta</taxon>
        <taxon>Spermatophyta</taxon>
        <taxon>Magnoliopsida</taxon>
        <taxon>eudicotyledons</taxon>
        <taxon>Gunneridae</taxon>
        <taxon>Pentapetalae</taxon>
        <taxon>rosids</taxon>
        <taxon>malvids</taxon>
        <taxon>Sapindales</taxon>
        <taxon>Sapindaceae</taxon>
        <taxon>Hippocastanoideae</taxon>
        <taxon>Acereae</taxon>
        <taxon>Dipteronia</taxon>
    </lineage>
</organism>
<feature type="compositionally biased region" description="Low complexity" evidence="1">
    <location>
        <begin position="37"/>
        <end position="50"/>
    </location>
</feature>
<protein>
    <submittedName>
        <fullName evidence="2">Uncharacterized protein</fullName>
    </submittedName>
</protein>
<keyword evidence="3" id="KW-1185">Reference proteome</keyword>
<gene>
    <name evidence="2" type="ORF">Dsin_025212</name>
</gene>
<dbReference type="Proteomes" id="UP001281410">
    <property type="component" value="Unassembled WGS sequence"/>
</dbReference>
<evidence type="ECO:0000256" key="1">
    <source>
        <dbReference type="SAM" id="MobiDB-lite"/>
    </source>
</evidence>